<dbReference type="SUPFAM" id="SSF56235">
    <property type="entry name" value="N-terminal nucleophile aminohydrolases (Ntn hydrolases)"/>
    <property type="match status" value="2"/>
</dbReference>
<evidence type="ECO:0000313" key="1">
    <source>
        <dbReference type="EMBL" id="EGR31980.1"/>
    </source>
</evidence>
<dbReference type="EC" id="3.5.1.11" evidence="1"/>
<name>G0QS38_ICHMU</name>
<dbReference type="Gene3D" id="2.30.120.10">
    <property type="match status" value="1"/>
</dbReference>
<dbReference type="RefSeq" id="XP_004035466.1">
    <property type="nucleotide sequence ID" value="XM_004035418.1"/>
</dbReference>
<reference evidence="1 2" key="1">
    <citation type="submission" date="2011-07" db="EMBL/GenBank/DDBJ databases">
        <authorList>
            <person name="Coyne R."/>
            <person name="Brami D."/>
            <person name="Johnson J."/>
            <person name="Hostetler J."/>
            <person name="Hannick L."/>
            <person name="Clark T."/>
            <person name="Cassidy-Hanley D."/>
            <person name="Inman J."/>
        </authorList>
    </citation>
    <scope>NUCLEOTIDE SEQUENCE [LARGE SCALE GENOMIC DNA]</scope>
    <source>
        <strain evidence="1 2">G5</strain>
    </source>
</reference>
<sequence>MVLSRICLEKSQQQKNQVQGVNIPGIPFIMIGRNQYTGWGLTNNICDNSDFYQETIRNNSEYLFDGKWIKLKSRIEKIKIKGEKNLLNFTIHETHHGPILKGLFHLLDTKNWQNFQNQVSLSWIGFLEQDYIFEGLLGLQDAQNIDNIQNSIFLMKSPALNIVWATIDNHIGYQAQGLLPKRNFQGNVFIKNGSNPYNDWIGYYNNNEQPRVIDPQKGFIVTANNKVARNDFKKWNWGNVHNHRFDHKPFSQSLLWFIFERSYIGQGNKRTINVGGVNHIPDKWDSWYTANFRMILDFQGIDNSWWVIDTGVSENPFSNFYDDQMKLHEVGEYLKMKFRNGYNNDNEYQQEIVFGEF</sequence>
<dbReference type="PANTHER" id="PTHR34218">
    <property type="entry name" value="PEPTIDASE S45 PENICILLIN AMIDASE"/>
    <property type="match status" value="1"/>
</dbReference>
<dbReference type="GO" id="GO:0008953">
    <property type="term" value="F:penicillin amidase activity"/>
    <property type="evidence" value="ECO:0007669"/>
    <property type="project" value="UniProtKB-EC"/>
</dbReference>
<dbReference type="OrthoDB" id="330152at2759"/>
<dbReference type="GeneID" id="14908131"/>
<dbReference type="InterPro" id="IPR029055">
    <property type="entry name" value="Ntn_hydrolases_N"/>
</dbReference>
<dbReference type="Gene3D" id="3.60.20.10">
    <property type="entry name" value="Glutamine Phosphoribosylpyrophosphate, subunit 1, domain 1"/>
    <property type="match status" value="2"/>
</dbReference>
<dbReference type="GO" id="GO:0017000">
    <property type="term" value="P:antibiotic biosynthetic process"/>
    <property type="evidence" value="ECO:0007669"/>
    <property type="project" value="InterPro"/>
</dbReference>
<gene>
    <name evidence="1" type="ORF">IMG5_099040</name>
</gene>
<dbReference type="Pfam" id="PF01804">
    <property type="entry name" value="Penicil_amidase"/>
    <property type="match status" value="1"/>
</dbReference>
<dbReference type="EMBL" id="GL983804">
    <property type="protein sequence ID" value="EGR31980.1"/>
    <property type="molecule type" value="Genomic_DNA"/>
</dbReference>
<dbReference type="Proteomes" id="UP000008983">
    <property type="component" value="Unassembled WGS sequence"/>
</dbReference>
<protein>
    <submittedName>
        <fullName evidence="1">Penicillin amidase family protein, putative</fullName>
        <ecNumber evidence="1">3.5.1.11</ecNumber>
    </submittedName>
</protein>
<dbReference type="InParanoid" id="G0QS38"/>
<dbReference type="AlphaFoldDB" id="G0QS38"/>
<proteinExistence type="predicted"/>
<keyword evidence="2" id="KW-1185">Reference proteome</keyword>
<organism evidence="1 2">
    <name type="scientific">Ichthyophthirius multifiliis</name>
    <name type="common">White spot disease agent</name>
    <name type="synonym">Ich</name>
    <dbReference type="NCBI Taxonomy" id="5932"/>
    <lineage>
        <taxon>Eukaryota</taxon>
        <taxon>Sar</taxon>
        <taxon>Alveolata</taxon>
        <taxon>Ciliophora</taxon>
        <taxon>Intramacronucleata</taxon>
        <taxon>Oligohymenophorea</taxon>
        <taxon>Hymenostomatida</taxon>
        <taxon>Ophryoglenina</taxon>
        <taxon>Ichthyophthirius</taxon>
    </lineage>
</organism>
<accession>G0QS38</accession>
<evidence type="ECO:0000313" key="2">
    <source>
        <dbReference type="Proteomes" id="UP000008983"/>
    </source>
</evidence>
<dbReference type="InterPro" id="IPR043146">
    <property type="entry name" value="Penicillin_amidase_N_B-knob"/>
</dbReference>
<dbReference type="PANTHER" id="PTHR34218:SF4">
    <property type="entry name" value="ACYL-HOMOSERINE LACTONE ACYLASE QUIP"/>
    <property type="match status" value="1"/>
</dbReference>
<keyword evidence="1" id="KW-0378">Hydrolase</keyword>
<dbReference type="InterPro" id="IPR002692">
    <property type="entry name" value="S45"/>
</dbReference>
<dbReference type="MEROPS" id="S45.003"/>